<dbReference type="EMBL" id="FO818640">
    <property type="protein sequence ID" value="CDM95118.1"/>
    <property type="molecule type" value="Genomic_DNA"/>
</dbReference>
<reference evidence="1 2" key="1">
    <citation type="submission" date="2014-02" db="EMBL/GenBank/DDBJ databases">
        <authorList>
            <person name="Genoscope - CEA"/>
        </authorList>
    </citation>
    <scope>NUCLEOTIDE SEQUENCE [LARGE SCALE GENOMIC DNA]</scope>
    <source>
        <strain evidence="1 2">PCC 8005</strain>
    </source>
</reference>
<organism evidence="1 2">
    <name type="scientific">Limnospira indica PCC 8005</name>
    <dbReference type="NCBI Taxonomy" id="376219"/>
    <lineage>
        <taxon>Bacteria</taxon>
        <taxon>Bacillati</taxon>
        <taxon>Cyanobacteriota</taxon>
        <taxon>Cyanophyceae</taxon>
        <taxon>Oscillatoriophycideae</taxon>
        <taxon>Oscillatoriales</taxon>
        <taxon>Sirenicapillariaceae</taxon>
        <taxon>Limnospira</taxon>
    </lineage>
</organism>
<name>A0A9P1KFH6_9CYAN</name>
<keyword evidence="2" id="KW-1185">Reference proteome</keyword>
<accession>A0A9P1KFH6</accession>
<dbReference type="Proteomes" id="UP000032946">
    <property type="component" value="Chromosome"/>
</dbReference>
<evidence type="ECO:0000313" key="2">
    <source>
        <dbReference type="Proteomes" id="UP000032946"/>
    </source>
</evidence>
<evidence type="ECO:0000313" key="1">
    <source>
        <dbReference type="EMBL" id="CDM95118.1"/>
    </source>
</evidence>
<dbReference type="AlphaFoldDB" id="A0A9P1KFH6"/>
<protein>
    <submittedName>
        <fullName evidence="1">Uncharacterized protein</fullName>
    </submittedName>
</protein>
<gene>
    <name evidence="1" type="ORF">ARTHRO_30384</name>
</gene>
<sequence>MICFGEVKGLQGLSEYATWSILYMIRTIVWR</sequence>
<proteinExistence type="predicted"/>